<feature type="binding site" evidence="9">
    <location>
        <position position="45"/>
    </location>
    <ligand>
        <name>S-adenosyl-L-methionine</name>
        <dbReference type="ChEBI" id="CHEBI:59789"/>
    </ligand>
</feature>
<dbReference type="InterPro" id="IPR025835">
    <property type="entry name" value="Thiopurine_S-MeTrfase"/>
</dbReference>
<dbReference type="Pfam" id="PF05724">
    <property type="entry name" value="TPMT"/>
    <property type="match status" value="1"/>
</dbReference>
<evidence type="ECO:0000256" key="8">
    <source>
        <dbReference type="ARBA" id="ARBA00022691"/>
    </source>
</evidence>
<evidence type="ECO:0000313" key="11">
    <source>
        <dbReference type="Proteomes" id="UP001163739"/>
    </source>
</evidence>
<reference evidence="10" key="1">
    <citation type="submission" date="2022-06" db="EMBL/GenBank/DDBJ databases">
        <title>Alkalimarinus sp. nov., isolated from gut of a Alitta virens.</title>
        <authorList>
            <person name="Yang A.I."/>
            <person name="Shin N.-R."/>
        </authorList>
    </citation>
    <scope>NUCLEOTIDE SEQUENCE</scope>
    <source>
        <strain evidence="10">A2M4</strain>
    </source>
</reference>
<dbReference type="Gene3D" id="3.40.50.150">
    <property type="entry name" value="Vaccinia Virus protein VP39"/>
    <property type="match status" value="1"/>
</dbReference>
<dbReference type="EC" id="2.1.1.67" evidence="4 9"/>
<evidence type="ECO:0000256" key="5">
    <source>
        <dbReference type="ARBA" id="ARBA00022490"/>
    </source>
</evidence>
<evidence type="ECO:0000256" key="7">
    <source>
        <dbReference type="ARBA" id="ARBA00022679"/>
    </source>
</evidence>
<dbReference type="PANTHER" id="PTHR10259:SF11">
    <property type="entry name" value="THIOPURINE S-METHYLTRANSFERASE"/>
    <property type="match status" value="1"/>
</dbReference>
<feature type="binding site" evidence="9">
    <location>
        <position position="123"/>
    </location>
    <ligand>
        <name>S-adenosyl-L-methionine</name>
        <dbReference type="ChEBI" id="CHEBI:59789"/>
    </ligand>
</feature>
<dbReference type="EMBL" id="CP100390">
    <property type="protein sequence ID" value="UZE95477.1"/>
    <property type="molecule type" value="Genomic_DNA"/>
</dbReference>
<keyword evidence="6 9" id="KW-0489">Methyltransferase</keyword>
<dbReference type="NCBIfam" id="NF009732">
    <property type="entry name" value="PRK13255.1"/>
    <property type="match status" value="1"/>
</dbReference>
<evidence type="ECO:0000256" key="6">
    <source>
        <dbReference type="ARBA" id="ARBA00022603"/>
    </source>
</evidence>
<evidence type="ECO:0000256" key="4">
    <source>
        <dbReference type="ARBA" id="ARBA00011905"/>
    </source>
</evidence>
<feature type="binding site" evidence="9">
    <location>
        <position position="10"/>
    </location>
    <ligand>
        <name>S-adenosyl-L-methionine</name>
        <dbReference type="ChEBI" id="CHEBI:59789"/>
    </ligand>
</feature>
<dbReference type="RefSeq" id="WP_265046966.1">
    <property type="nucleotide sequence ID" value="NZ_CP100390.1"/>
</dbReference>
<feature type="binding site" evidence="9">
    <location>
        <position position="66"/>
    </location>
    <ligand>
        <name>S-adenosyl-L-methionine</name>
        <dbReference type="ChEBI" id="CHEBI:59789"/>
    </ligand>
</feature>
<accession>A0ABY6N0C9</accession>
<organism evidence="10 11">
    <name type="scientific">Alkalimarinus alittae</name>
    <dbReference type="NCBI Taxonomy" id="2961619"/>
    <lineage>
        <taxon>Bacteria</taxon>
        <taxon>Pseudomonadati</taxon>
        <taxon>Pseudomonadota</taxon>
        <taxon>Gammaproteobacteria</taxon>
        <taxon>Alteromonadales</taxon>
        <taxon>Alteromonadaceae</taxon>
        <taxon>Alkalimarinus</taxon>
    </lineage>
</organism>
<comment type="similarity">
    <text evidence="3 9">Belongs to the class I-like SAM-binding methyltransferase superfamily. TPMT family.</text>
</comment>
<proteinExistence type="inferred from homology"/>
<keyword evidence="5 9" id="KW-0963">Cytoplasm</keyword>
<evidence type="ECO:0000313" key="10">
    <source>
        <dbReference type="EMBL" id="UZE95477.1"/>
    </source>
</evidence>
<evidence type="ECO:0000256" key="2">
    <source>
        <dbReference type="ARBA" id="ARBA00004496"/>
    </source>
</evidence>
<dbReference type="PIRSF" id="PIRSF023956">
    <property type="entry name" value="Thiopurine_S-methyltransferase"/>
    <property type="match status" value="1"/>
</dbReference>
<name>A0ABY6N0C9_9ALTE</name>
<comment type="subcellular location">
    <subcellularLocation>
        <location evidence="2 9">Cytoplasm</location>
    </subcellularLocation>
</comment>
<dbReference type="PROSITE" id="PS51585">
    <property type="entry name" value="SAM_MT_TPMT"/>
    <property type="match status" value="1"/>
</dbReference>
<dbReference type="PANTHER" id="PTHR10259">
    <property type="entry name" value="THIOPURINE S-METHYLTRANSFERASE"/>
    <property type="match status" value="1"/>
</dbReference>
<evidence type="ECO:0000256" key="9">
    <source>
        <dbReference type="HAMAP-Rule" id="MF_00812"/>
    </source>
</evidence>
<keyword evidence="11" id="KW-1185">Reference proteome</keyword>
<dbReference type="Proteomes" id="UP001163739">
    <property type="component" value="Chromosome"/>
</dbReference>
<keyword evidence="7 9" id="KW-0808">Transferase</keyword>
<gene>
    <name evidence="10" type="primary">tmpT</name>
    <name evidence="9" type="synonym">tpm</name>
    <name evidence="10" type="ORF">NKI27_15585</name>
</gene>
<dbReference type="GO" id="GO:0032259">
    <property type="term" value="P:methylation"/>
    <property type="evidence" value="ECO:0007669"/>
    <property type="project" value="UniProtKB-KW"/>
</dbReference>
<dbReference type="InterPro" id="IPR029063">
    <property type="entry name" value="SAM-dependent_MTases_sf"/>
</dbReference>
<dbReference type="NCBIfam" id="TIGR03840">
    <property type="entry name" value="TMPT_Se_Te"/>
    <property type="match status" value="1"/>
</dbReference>
<dbReference type="SUPFAM" id="SSF53335">
    <property type="entry name" value="S-adenosyl-L-methionine-dependent methyltransferases"/>
    <property type="match status" value="1"/>
</dbReference>
<keyword evidence="8 9" id="KW-0949">S-adenosyl-L-methionine</keyword>
<evidence type="ECO:0000256" key="1">
    <source>
        <dbReference type="ARBA" id="ARBA00000903"/>
    </source>
</evidence>
<dbReference type="HAMAP" id="MF_00812">
    <property type="entry name" value="Thiopur_methtran"/>
    <property type="match status" value="1"/>
</dbReference>
<dbReference type="InterPro" id="IPR008854">
    <property type="entry name" value="TPMT"/>
</dbReference>
<comment type="catalytic activity">
    <reaction evidence="1 9">
        <text>S-adenosyl-L-methionine + a thiopurine = S-adenosyl-L-homocysteine + a thiopurine S-methylether.</text>
        <dbReference type="EC" id="2.1.1.67"/>
    </reaction>
</comment>
<dbReference type="GO" id="GO:0008119">
    <property type="term" value="F:thiopurine S-methyltransferase activity"/>
    <property type="evidence" value="ECO:0007669"/>
    <property type="project" value="UniProtKB-EC"/>
</dbReference>
<sequence length="210" mass="23216">MDAPFWHEKWDRGEIAFHEGQANCLLVKHFGALTLAQGSRVFVPLCGKTRDIAWLLTQGYEVVGAELSELAVKALFEDLGVAPDISQIGELTHYCSDNIDIFVGDIFLLSAETLKPVDAIYDRAALVALPEAMRQQYASHLIEITSKAPQLVITFEYDQPLLPGPPFSVSTEEVKQHYSATYVASLLESKNVPGGLKRKVAATESVWLLR</sequence>
<dbReference type="InterPro" id="IPR022474">
    <property type="entry name" value="Thiopur_S-MeTfrase_Se/Te_detox"/>
</dbReference>
<protein>
    <recommendedName>
        <fullName evidence="4 9">Thiopurine S-methyltransferase</fullName>
        <ecNumber evidence="4 9">2.1.1.67</ecNumber>
    </recommendedName>
    <alternativeName>
        <fullName evidence="9">Thiopurine methyltransferase</fullName>
    </alternativeName>
</protein>
<evidence type="ECO:0000256" key="3">
    <source>
        <dbReference type="ARBA" id="ARBA00008145"/>
    </source>
</evidence>